<gene>
    <name evidence="1" type="ORF">A2717_00570</name>
</gene>
<proteinExistence type="predicted"/>
<dbReference type="Proteomes" id="UP000177610">
    <property type="component" value="Unassembled WGS sequence"/>
</dbReference>
<evidence type="ECO:0000313" key="2">
    <source>
        <dbReference type="Proteomes" id="UP000177610"/>
    </source>
</evidence>
<evidence type="ECO:0000313" key="1">
    <source>
        <dbReference type="EMBL" id="OGE74010.1"/>
    </source>
</evidence>
<dbReference type="STRING" id="1817821.A2717_00570"/>
<comment type="caution">
    <text evidence="1">The sequence shown here is derived from an EMBL/GenBank/DDBJ whole genome shotgun (WGS) entry which is preliminary data.</text>
</comment>
<dbReference type="AlphaFoldDB" id="A0A1F5N992"/>
<reference evidence="1 2" key="1">
    <citation type="journal article" date="2016" name="Nat. Commun.">
        <title>Thousands of microbial genomes shed light on interconnected biogeochemical processes in an aquifer system.</title>
        <authorList>
            <person name="Anantharaman K."/>
            <person name="Brown C.T."/>
            <person name="Hug L.A."/>
            <person name="Sharon I."/>
            <person name="Castelle C.J."/>
            <person name="Probst A.J."/>
            <person name="Thomas B.C."/>
            <person name="Singh A."/>
            <person name="Wilkins M.J."/>
            <person name="Karaoz U."/>
            <person name="Brodie E.L."/>
            <person name="Williams K.H."/>
            <person name="Hubbard S.S."/>
            <person name="Banfield J.F."/>
        </authorList>
    </citation>
    <scope>NUCLEOTIDE SEQUENCE [LARGE SCALE GENOMIC DNA]</scope>
</reference>
<sequence>MRQMADTPQEKPKDHGGADGFEFLKHLGTATSAIGVASIVKLLAASGVSILNKLLGSFAEKTGEKISATAADYIGLRIWGVKSEDERRFNDARNLLEDNDRTRLSKRLAKLTSEQSDWYRITVMQDTPEKIANTLEKDARMTDDEWDRWAHVMNLDQSKVETTWQTFLKWLQKDGQKALTEATQSVRQDTLRLRGVREGLEQKLAAKQHRANRNLMTSLSNWWEQRWARFREWRALRREERAEKRQYDLCRHRIDSQVEIVRVHEAAKTDRVTKVTKLKRPRRRFHFNFGIRSR</sequence>
<name>A0A1F5N992_9BACT</name>
<accession>A0A1F5N992</accession>
<dbReference type="EMBL" id="MFEH01000003">
    <property type="protein sequence ID" value="OGE74010.1"/>
    <property type="molecule type" value="Genomic_DNA"/>
</dbReference>
<protein>
    <submittedName>
        <fullName evidence="1">Uncharacterized protein</fullName>
    </submittedName>
</protein>
<organism evidence="1 2">
    <name type="scientific">Candidatus Doudnabacteria bacterium RIFCSPHIGHO2_01_FULL_41_86</name>
    <dbReference type="NCBI Taxonomy" id="1817821"/>
    <lineage>
        <taxon>Bacteria</taxon>
        <taxon>Candidatus Doudnaibacteriota</taxon>
    </lineage>
</organism>